<dbReference type="PROSITE" id="PS00012">
    <property type="entry name" value="PHOSPHOPANTETHEINE"/>
    <property type="match status" value="3"/>
</dbReference>
<gene>
    <name evidence="14" type="ORF">E4U42_006504</name>
</gene>
<proteinExistence type="inferred from homology"/>
<dbReference type="NCBIfam" id="NF003417">
    <property type="entry name" value="PRK04813.1"/>
    <property type="match status" value="3"/>
</dbReference>
<dbReference type="PANTHER" id="PTHR45527:SF1">
    <property type="entry name" value="FATTY ACID SYNTHASE"/>
    <property type="match status" value="1"/>
</dbReference>
<dbReference type="Gene3D" id="3.30.559.30">
    <property type="entry name" value="Nonribosomal peptide synthetase, condensation domain"/>
    <property type="match status" value="6"/>
</dbReference>
<keyword evidence="15" id="KW-1185">Reference proteome</keyword>
<dbReference type="GO" id="GO:0031169">
    <property type="term" value="P:ferrichrome biosynthetic process"/>
    <property type="evidence" value="ECO:0007669"/>
    <property type="project" value="UniProtKB-ARBA"/>
</dbReference>
<feature type="domain" description="Carrier" evidence="13">
    <location>
        <begin position="4311"/>
        <end position="4384"/>
    </location>
</feature>
<dbReference type="Gene3D" id="3.30.559.10">
    <property type="entry name" value="Chloramphenicol acetyltransferase-like domain"/>
    <property type="match status" value="6"/>
</dbReference>
<comment type="function">
    <text evidence="8">Nonribosomal peptide synthetase required for the biosynthetis of epichloenin A, an extracellular siderophore that plays a crucial role in endophyte-grass symbioses. SidN assembles epichloenin A by activating and incorporating three trans-anhydromevalonylhydroxyornithine (trans-AMHO), 1 glutamine and 4 glycine moieties. Trans-AMHO is produced from L-ornithine via 2 steps involving a L-ornithine N(5)-monooxygenase and an AHMO-N(5)-transacylase that have still to be identified. The third adenylation domain (A3) of sidN incorporates the hydroxamate groups of the siderophore which forms an octahedral iron complex. The other component amino acids are assembled by sidN adenylation domains A1 and A2.</text>
</comment>
<dbReference type="FunFam" id="3.40.50.12780:FF:000024">
    <property type="entry name" value="Nonribosomal siderophore peptide synthase SidC"/>
    <property type="match status" value="2"/>
</dbReference>
<accession>A0A8K0J4A9</accession>
<dbReference type="Pfam" id="PF00668">
    <property type="entry name" value="Condensation"/>
    <property type="match status" value="6"/>
</dbReference>
<dbReference type="Gene3D" id="3.40.50.12780">
    <property type="entry name" value="N-terminal domain of ligase-like"/>
    <property type="match status" value="3"/>
</dbReference>
<feature type="domain" description="Carrier" evidence="13">
    <location>
        <begin position="531"/>
        <end position="604"/>
    </location>
</feature>
<evidence type="ECO:0000256" key="8">
    <source>
        <dbReference type="ARBA" id="ARBA00057930"/>
    </source>
</evidence>
<dbReference type="OrthoDB" id="416786at2759"/>
<evidence type="ECO:0000256" key="9">
    <source>
        <dbReference type="ARBA" id="ARBA00067250"/>
    </source>
</evidence>
<keyword evidence="4" id="KW-0597">Phosphoprotein</keyword>
<evidence type="ECO:0000256" key="4">
    <source>
        <dbReference type="ARBA" id="ARBA00022553"/>
    </source>
</evidence>
<dbReference type="UniPathway" id="UPA00327"/>
<feature type="domain" description="Carrier" evidence="13">
    <location>
        <begin position="2118"/>
        <end position="2194"/>
    </location>
</feature>
<sequence length="4848" mass="537775">MDREGLSIYNPEPQQLAGPQLLHHLIAPSADATAIEYLIGNKRTSYSYRYLHDASGKLARIINSLHDEMGIDRDADVVVPILMPQCPHLYISLLAVLKSGAAFCPMHLDAPPERLRFILKDVSAKIVLVTRPVANQIPSDCAAQVVIVDDDRPETGIFHEQVASPTPDSLAYVMYTSGSTGTPKGVGISHKAATQALLAHQRHIPEFSRFLQFAAPTFDVFVFETFFPLFRGVTLITAKREEMLNDLPAVMRLMDVDACELTPTVAGSLLKMRQSVPKLRLLMTIGEMLKAPVIREFGGSVECESLLWAMYGPTEATIHCTLQASLPSTSSPGNIGLPLDTVSCFVIQPANSFKAGQEFIILPKGEVGELAVGGHQLARGYINRPEQTSSAFINSPFGRVYRTGDRVTMNQDGTLECLGRISDGQIKLRGQRIELGEVEHAALRTPGCHGAHAAVVGSTLIVFCAVDCDTHQSAVQESCKSWLPKYMVPNEIVLMDAFPRLPSGKVDSKTLKETFIQDRAKENSDSSAHDKTVDSRATKILQIVSDTLNTEVNGKSVLKTIGLDSLSAIRLVGAFRENGLIISVAKLLNSRVLEDIYTQVKESFISDRASEDTDFDQRQLDAILAPIPEELDKVRLQGPIEYATFCTPLQAAMLAETKRNPALYCNEIFLRTTRDIPVQTLADSFHNVIQGNEALRTGFVYRQGQHLSVVFSGPRDGQVAVLAQPKCGFEMNSPGDFLHPFIVQLIPNVGNEEVDILIQAHHAIYDGWSMDMLLSDVSQLVMQKFPPRRRQFKQVVRFLTRNMSTSKNESRAFWSETLLGWNKTPFPKLLSRPGPDEIRTCCTILDLDPSSVGEFSQKYEIGSQVLFQAALVMAWQGVTGQSDVLVGSVLSGRTIPVDGIEGIIGPCIASMPLRVDLDKMSANIDVLRNIHTSNRLTMEHYDLTLPEIGKVAGLRPGEPLYDVLFVYQQSIYPSQDKDAILRQIEHIDRLETKLLVEVEPRETGFSLQITYHATFVSESFANHLSQQIACLSTRILNAPTASLASTGTLENCAMSAYRAKRDLDQEPADVVALFNESVERHPDAEALRVVSAVGGNHFQVRTMTYAALSRAANKTAHFLHENGAEVGDIIAIIMEKSTALYTTILGTLKAGCAYLPILPNTPAFRVRDILRQSRARCCLVDDAVVKFQDLEDMVTVLNINDAPSSASTAHQLTIPPDADRLAYVIFTSGTTGVPKGVAVTHRNLASNIVYLSTVYPKFSARPRLLQACSHTFDVSVFEILYSWYAGMSLCVADHDTLFGDLEHAIRELGITHLSLTPTVASLVDPKNVPHVEFLVAAGELLTPSILQKWNSRLFQGYGPTEATNICALKKMSQGDNVEHLGWALPNTSVVVLRPTTLNVVPFGWVGELCFGGSQVARGYLNDDVSTAQKFIDHPSFGRIYRSGDAGRMLPDGSLMYLGRLDDQLKLRGQRIEASEINGVLTNTTLVDTAATILTCSSWNQSTQLTTFYTSRGLEKSERATSVTQDLHHRLMAALKARLPYYMIPTYLIPISQMPWKPSGKVDGHALQRYFSDLQKEYLETICQESTRLEENNEWTDNENVIAEAVTELYNIPRSAIARWTPFPALGIDSITAIGFSKLLSSRFGRQISISSILRNPSVALLGQALNGENFATTRDTTEKIQRLTTSLSTEVKDIVKKHGLDIESIWPCVPLQEAMLLQSQRSYYNRALLRLHIPPDEMKSHWEEASRRHGIFRTCFVTTRNLSYPIAQVVLREWSLPWKTFEVTVPSLADASREHLGTLPEPLDSLSPPVSLAIIKYKGLNFLSFVCHHALYDGIAMGNLWREIESMAHGLDLPAATPYAPFLQEALSLPSDVESFWKDQFHEFEASPSLARSTRFCLSQCLHSVSIDMSLEDLQQKSRSFGVSFLSLCQASWAIVLSSIFGKSDVSFGNVVSGRTIAIEGIDRLIAPCFNTIPLRMDVSRTAQNMDLVKAFQHLNSLLLPYQFSPLKLVQKVAGTQRQGLFDTLFILQQPLQDMDKSVWTLEEDVGDMDVPIVCEVIPCPSLNSVFMNLHYDMDMITNDLASAISDIFKLNLRAMVLSPYDAVTTRSSLPASYSQRLEWTELEKKIRETIASISGTSEHVFNRQTTIFQLGLDSINAVQIASLLRAQNLSVSSSDVVECASCESLAARIVQNSKSIPRDNLGFDFTSYHQAAIPHITGNALSIADIETILPCTSLQDAMMSAFLHSAEGYYLNFLTYKVRDDVSLRSLEEAWIRLQQCHPMLRTGFVSTPQPESSFSMVRWKKNACRFPVTKFQASCCKDFEISHWRKESRLVMRENPGHLLWRVALVETGRARTMNIAIHHALYDAQSLHGLIHGLSRILNGDDCRFSSIEAALTQLLLRTRSKELETKKFWESQGAKIVVNKFPIMNPLREENWRTVICRDKLSISMVEMQAATKMLGVSIQAVLQATWARLLASYVGESSVVFGVVLAGRNTDETAEAPLPCLTIVPIIAETTPSNKEELENMMDYNSKLHKHQFASLANIQKWLGHAGRPVFDTVLVYQNTNSCPSDTYWELVADDSSVEYTLSLEVVPTGNGELCLCLTTRNDVVPVEQAELILRQFNATLVHLVGAPDGKGHEVYKTNPGIFSISPAKFPSLMAPVTLVHEFVEQRAKSQPNRPALEFVESFNGELGSTRTWTYRRLDEIGNQVAHLLSGTVVSGDIVAVHFPKCPEAYFCLLGILKAGCSFIALDPSAPSARKEFILQDSKATCLLTDGSFDIGCGLDIAMVKISEKTLAPYPMSRLVHGKPLSPQNTCYCLYTSGTTGTPKGCEITHENTVQALMAFQELFRGHWQQDSRWLQFAGFHFDVSVLEQYWSWSVGITVVAAPKELILDDLVGSINKLAITHIDLTPSLARLTHPDEIPSLCKGVFITGGEQLNQEILDVWGPKGVIYNAYGPTEATIGVTMYQRVPLNGRPSNIGKQFPNVGSYVFHSGTTIPVLRGGVGELCVSGKLVGKGYLHRPELTTERFPVLSEFSGERIYRTGDLVRVLSDGCFDFLGRADDQVKLRGQRLEIGEVNHVICSKTPGIRAAATLVINHNEKDTLVTFLAEVSENVEMSLRIADCGDDLAIKARASCVENLPGYMVPTYFIVLKHMPLSSNNKVDAKRLKSLFMDLDQQSLMKYTGRSSSTLNKPVDSHVLDRVIEALAAFSAVSKDQISETTSVFDLGVDSVSALQLATVLRENGLAGATPALIIRHPVISDLVRTATNDKKSVKPKHDARAIHQRMQAWRHKHQGTICQVLGAGSDDIDYIAPCSSLQEGMISAALSDEVSRPYFNWFDIQVSKDAPMSAVREAWKKTIQSLPILRTVFVKTTDGYFQVATRKAKNYWIQKSVAQKNDINPLFDLEFSRWVADNTTTNILSPLQFVHVTGPGWQELRLHIFHGLYDGSSIRLMQDYAARIYGTESPTCGPSFVDALCRGPLQNFGFCRSFWEENLRDWRASPLPRIKSHQEDLGQVVFSSREVPVGMLEDLRKEENVTLQAIVLSAWTVVLQSYVAEPPTLGVVVSGRAIDLPHIENTIGPLFNTLPFFSGKLDDMNWRKLVQHCHQFNADTLPFQHVPLTDIQKWCSKGRALFDSLFAFQQEDSASENISRPWTFIDGRSSSVNYPLAFEATRIADGSLQLHLIARDGLADPDTLEHMLNHFVHIVSIVKPDTILVKGPSGKPTEKGDGRASSMERMSSTQPDWNPTALVLREELCTLANIPSEEIKPDTSILELGIDSIDAIKISARLVKRGIRLSASHITRLQTISAISSAAMALPLDNSSAASIDSFLCESQKSLYPYLQMKGVDLDTAELVLPPTALQESMIAAMLQSDFEWYYNSELMELDSAVDILRLKDAWSRVIASSPILRTGFLEVDDGQIKAAYCQIVFKENVSSLKMMQISDSARLQGIISDARERALCGRGLGDLFQVALVSGPSKNYMVVSMAHALYDGFSLALLYDDLKAAYQGNLQAREYQRILTTQPVLYMSGDSDGFWKTYLSNARPTIFRQRQTWSGSQPPGVVYRKERVDSQSMSTITSFCRRNTLSLQSFCTACWAAVLGFLSKSLDTVFGAVLSGRDFDDADKLMFPTMKTVAVRSILHGTVASFLEYVESCLVDIRAHQGVPLREAQAAAKFGGRPLFNSLFILQKPRDGVASDSMWKSIRGVSAVEYPICLEAEAVGETLTWRIACKEEFFTENDTEDILRKVSKVVQFFVASPEADILSFEDGSVSICGLPRTMPLDFSPAVVNGGVDVMTQPSDQHTAFAWDETSSRIRAVLSQVSAVPVEAILPTATLYHLGLDSISAIKVSLLLRKEDVYLTPRKLLLASSIGDMASSIERNGGSEAPEFSELKDWKLPLSISLLEELLGQLDISSEDVEATLPATAMQVYMLSAWQNSGGSVFFPQFCYEISREYTQHQLLAAWKGLVESVPMLRTHLLPTGARDVPWIQVVVKAGSPSAVRAHRPLFRLQIDESPCQQSWLLHLSIQHALYDGFSLPAIMRLYGDLLRQTEAPDEPKVDVDLWHWKQFSVLPTLEVQTESRKQFWLDYLHGRQTCSLTQDDTQPASTPQTAERVSYLLKQALDDTKDLQRRASSLGIGLQSLVFAALAQSLYHRRKTPETCPRTVMFGVYLANRTSHSEHLHATFPTLNVVPVQVTVAEDGDLGAMAMAIHRDLQLLQIDTRAQVSLWEIYKWTGRKVDVFINFLSLPDGKTDAFSGIGGRAPRPRADQDQPLDRLESAEALHQPWLQNNVVKHAYLASIDVEVSVDGKSLDIGVFGSTQRLSHDEAPQLVDQMVHYLTQTKEAR</sequence>
<dbReference type="GO" id="GO:0005737">
    <property type="term" value="C:cytoplasm"/>
    <property type="evidence" value="ECO:0007669"/>
    <property type="project" value="TreeGrafter"/>
</dbReference>
<dbReference type="GO" id="GO:0031177">
    <property type="term" value="F:phosphopantetheine binding"/>
    <property type="evidence" value="ECO:0007669"/>
    <property type="project" value="InterPro"/>
</dbReference>
<comment type="pathway">
    <text evidence="1">Siderophore biosynthesis.</text>
</comment>
<dbReference type="InterPro" id="IPR006162">
    <property type="entry name" value="Ppantetheine_attach_site"/>
</dbReference>
<feature type="domain" description="Carrier" evidence="13">
    <location>
        <begin position="1592"/>
        <end position="1669"/>
    </location>
</feature>
<organism evidence="14 15">
    <name type="scientific">Claviceps africana</name>
    <dbReference type="NCBI Taxonomy" id="83212"/>
    <lineage>
        <taxon>Eukaryota</taxon>
        <taxon>Fungi</taxon>
        <taxon>Dikarya</taxon>
        <taxon>Ascomycota</taxon>
        <taxon>Pezizomycotina</taxon>
        <taxon>Sordariomycetes</taxon>
        <taxon>Hypocreomycetidae</taxon>
        <taxon>Hypocreales</taxon>
        <taxon>Clavicipitaceae</taxon>
        <taxon>Claviceps</taxon>
    </lineage>
</organism>
<dbReference type="GO" id="GO:0016740">
    <property type="term" value="F:transferase activity"/>
    <property type="evidence" value="ECO:0007669"/>
    <property type="project" value="UniProtKB-KW"/>
</dbReference>
<evidence type="ECO:0000256" key="2">
    <source>
        <dbReference type="ARBA" id="ARBA00005107"/>
    </source>
</evidence>
<dbReference type="SUPFAM" id="SSF52777">
    <property type="entry name" value="CoA-dependent acyltransferases"/>
    <property type="match status" value="12"/>
</dbReference>
<dbReference type="NCBIfam" id="TIGR01733">
    <property type="entry name" value="AA-adenyl-dom"/>
    <property type="match status" value="3"/>
</dbReference>
<dbReference type="Pfam" id="PF00501">
    <property type="entry name" value="AMP-binding"/>
    <property type="match status" value="3"/>
</dbReference>
<dbReference type="GO" id="GO:0035835">
    <property type="term" value="P:indole alkaloid biosynthetic process"/>
    <property type="evidence" value="ECO:0007669"/>
    <property type="project" value="UniProtKB-UniPathway"/>
</dbReference>
<dbReference type="CDD" id="cd05918">
    <property type="entry name" value="A_NRPS_SidN3_like"/>
    <property type="match status" value="3"/>
</dbReference>
<feature type="domain" description="Carrier" evidence="13">
    <location>
        <begin position="3746"/>
        <end position="3822"/>
    </location>
</feature>
<evidence type="ECO:0000313" key="14">
    <source>
        <dbReference type="EMBL" id="KAG5919454.1"/>
    </source>
</evidence>
<evidence type="ECO:0000313" key="15">
    <source>
        <dbReference type="Proteomes" id="UP000811619"/>
    </source>
</evidence>
<dbReference type="InterPro" id="IPR023213">
    <property type="entry name" value="CAT-like_dom_sf"/>
</dbReference>
<evidence type="ECO:0000256" key="1">
    <source>
        <dbReference type="ARBA" id="ARBA00004924"/>
    </source>
</evidence>
<dbReference type="Gene3D" id="3.30.300.30">
    <property type="match status" value="3"/>
</dbReference>
<keyword evidence="3" id="KW-0596">Phosphopantetheine</keyword>
<dbReference type="PANTHER" id="PTHR45527">
    <property type="entry name" value="NONRIBOSOMAL PEPTIDE SYNTHETASE"/>
    <property type="match status" value="1"/>
</dbReference>
<dbReference type="GO" id="GO:0043041">
    <property type="term" value="P:amino acid activation for nonribosomal peptide biosynthetic process"/>
    <property type="evidence" value="ECO:0007669"/>
    <property type="project" value="TreeGrafter"/>
</dbReference>
<dbReference type="SUPFAM" id="SSF47336">
    <property type="entry name" value="ACP-like"/>
    <property type="match status" value="5"/>
</dbReference>
<dbReference type="GO" id="GO:0010106">
    <property type="term" value="P:cellular response to iron ion starvation"/>
    <property type="evidence" value="ECO:0007669"/>
    <property type="project" value="UniProtKB-ARBA"/>
</dbReference>
<comment type="similarity">
    <text evidence="7">Belongs to the NRP synthetase family.</text>
</comment>
<evidence type="ECO:0000259" key="13">
    <source>
        <dbReference type="PROSITE" id="PS50075"/>
    </source>
</evidence>
<comment type="caution">
    <text evidence="14">The sequence shown here is derived from an EMBL/GenBank/DDBJ whole genome shotgun (WGS) entry which is preliminary data.</text>
</comment>
<dbReference type="InterPro" id="IPR009081">
    <property type="entry name" value="PP-bd_ACP"/>
</dbReference>
<dbReference type="InterPro" id="IPR000873">
    <property type="entry name" value="AMP-dep_synth/lig_dom"/>
</dbReference>
<name>A0A8K0J4A9_9HYPO</name>
<feature type="region of interest" description="Disordered" evidence="12">
    <location>
        <begin position="3721"/>
        <end position="3747"/>
    </location>
</feature>
<dbReference type="SMART" id="SM00823">
    <property type="entry name" value="PKS_PP"/>
    <property type="match status" value="3"/>
</dbReference>
<protein>
    <recommendedName>
        <fullName evidence="9">Nonribosomal peptide synthetase sidN</fullName>
    </recommendedName>
    <alternativeName>
        <fullName evidence="10">Epichloenin A synthetase</fullName>
    </alternativeName>
    <alternativeName>
        <fullName evidence="11">Extracellular siderophore synthetase N</fullName>
    </alternativeName>
</protein>
<dbReference type="FunFam" id="3.30.300.30:FF:000015">
    <property type="entry name" value="Nonribosomal peptide synthase SidD"/>
    <property type="match status" value="1"/>
</dbReference>
<evidence type="ECO:0000256" key="5">
    <source>
        <dbReference type="ARBA" id="ARBA00022598"/>
    </source>
</evidence>
<dbReference type="Proteomes" id="UP000811619">
    <property type="component" value="Unassembled WGS sequence"/>
</dbReference>
<keyword evidence="6" id="KW-0808">Transferase</keyword>
<evidence type="ECO:0000256" key="6">
    <source>
        <dbReference type="ARBA" id="ARBA00022679"/>
    </source>
</evidence>
<evidence type="ECO:0000256" key="12">
    <source>
        <dbReference type="SAM" id="MobiDB-lite"/>
    </source>
</evidence>
<dbReference type="Pfam" id="PF00550">
    <property type="entry name" value="PP-binding"/>
    <property type="match status" value="6"/>
</dbReference>
<dbReference type="InterPro" id="IPR042099">
    <property type="entry name" value="ANL_N_sf"/>
</dbReference>
<dbReference type="EMBL" id="SRPY01000669">
    <property type="protein sequence ID" value="KAG5919454.1"/>
    <property type="molecule type" value="Genomic_DNA"/>
</dbReference>
<dbReference type="PROSITE" id="PS50075">
    <property type="entry name" value="CARRIER"/>
    <property type="match status" value="6"/>
</dbReference>
<keyword evidence="5" id="KW-0436">Ligase</keyword>
<reference evidence="14" key="1">
    <citation type="journal article" date="2020" name="bioRxiv">
        <title>Whole genome comparisons of ergot fungi reveals the divergence and evolution of species within the genus Claviceps are the result of varying mechanisms driving genome evolution and host range expansion.</title>
        <authorList>
            <person name="Wyka S.A."/>
            <person name="Mondo S.J."/>
            <person name="Liu M."/>
            <person name="Dettman J."/>
            <person name="Nalam V."/>
            <person name="Broders K.D."/>
        </authorList>
    </citation>
    <scope>NUCLEOTIDE SEQUENCE</scope>
    <source>
        <strain evidence="14">CCC 489</strain>
    </source>
</reference>
<dbReference type="InterPro" id="IPR020806">
    <property type="entry name" value="PKS_PP-bd"/>
</dbReference>
<dbReference type="InterPro" id="IPR001242">
    <property type="entry name" value="Condensation_dom"/>
</dbReference>
<comment type="pathway">
    <text evidence="2">Alkaloid biosynthesis; ergot alkaloid biosynthesis.</text>
</comment>
<evidence type="ECO:0000256" key="10">
    <source>
        <dbReference type="ARBA" id="ARBA00075895"/>
    </source>
</evidence>
<dbReference type="InterPro" id="IPR045851">
    <property type="entry name" value="AMP-bd_C_sf"/>
</dbReference>
<dbReference type="GO" id="GO:0016874">
    <property type="term" value="F:ligase activity"/>
    <property type="evidence" value="ECO:0007669"/>
    <property type="project" value="UniProtKB-KW"/>
</dbReference>
<dbReference type="SUPFAM" id="SSF56801">
    <property type="entry name" value="Acetyl-CoA synthetase-like"/>
    <property type="match status" value="3"/>
</dbReference>
<feature type="domain" description="Carrier" evidence="13">
    <location>
        <begin position="3199"/>
        <end position="3273"/>
    </location>
</feature>
<dbReference type="InterPro" id="IPR020845">
    <property type="entry name" value="AMP-binding_CS"/>
</dbReference>
<evidence type="ECO:0000256" key="3">
    <source>
        <dbReference type="ARBA" id="ARBA00022450"/>
    </source>
</evidence>
<evidence type="ECO:0000256" key="7">
    <source>
        <dbReference type="ARBA" id="ARBA00029454"/>
    </source>
</evidence>
<evidence type="ECO:0000256" key="11">
    <source>
        <dbReference type="ARBA" id="ARBA00079163"/>
    </source>
</evidence>
<dbReference type="InterPro" id="IPR036736">
    <property type="entry name" value="ACP-like_sf"/>
</dbReference>
<dbReference type="InterPro" id="IPR010071">
    <property type="entry name" value="AA_adenyl_dom"/>
</dbReference>
<dbReference type="FunFam" id="3.30.300.30:FF:000033">
    <property type="entry name" value="Nonribosomal siderophore peptide synthase SidC"/>
    <property type="match status" value="1"/>
</dbReference>
<dbReference type="PROSITE" id="PS00455">
    <property type="entry name" value="AMP_BINDING"/>
    <property type="match status" value="2"/>
</dbReference>
<dbReference type="Gene3D" id="1.10.1200.10">
    <property type="entry name" value="ACP-like"/>
    <property type="match status" value="5"/>
</dbReference>